<gene>
    <name evidence="3" type="ORF">AVR91_0216525</name>
</gene>
<reference evidence="3 4" key="1">
    <citation type="submission" date="2016-12" db="EMBL/GenBank/DDBJ databases">
        <title>Amycolatopsis keratiniphila subsp. keratiniphila genome sequencing and assembly.</title>
        <authorList>
            <person name="Mayilraj S."/>
            <person name="Kaur N."/>
        </authorList>
    </citation>
    <scope>NUCLEOTIDE SEQUENCE [LARGE SCALE GENOMIC DNA]</scope>
    <source>
        <strain evidence="3 4">DSM 44409</strain>
    </source>
</reference>
<keyword evidence="1" id="KW-0812">Transmembrane</keyword>
<dbReference type="Pfam" id="PF03779">
    <property type="entry name" value="SPW"/>
    <property type="match status" value="1"/>
</dbReference>
<name>A0A1W2LVT6_9PSEU</name>
<evidence type="ECO:0000313" key="3">
    <source>
        <dbReference type="EMBL" id="ONF70427.1"/>
    </source>
</evidence>
<keyword evidence="1" id="KW-0472">Membrane</keyword>
<keyword evidence="1" id="KW-1133">Transmembrane helix</keyword>
<accession>A0A1W2LVT6</accession>
<dbReference type="Proteomes" id="UP000076660">
    <property type="component" value="Unassembled WGS sequence"/>
</dbReference>
<dbReference type="InterPro" id="IPR005530">
    <property type="entry name" value="SPW"/>
</dbReference>
<proteinExistence type="predicted"/>
<sequence length="131" mass="13855">MAPAVAGACTFLAGVWLTLSPFVLDHENTGGGFDGYWNDVLLGIALIVIGSAPLVEPRAATWWLSAPPFLGLWLLAAPFVLGYNDGTPAPRSTTSDIAVGVFLLLIWLVIPAAQPGRTRGSGAADVERRRR</sequence>
<protein>
    <recommendedName>
        <fullName evidence="2">SPW repeat-containing integral membrane domain-containing protein</fullName>
    </recommendedName>
</protein>
<organism evidence="3 4">
    <name type="scientific">Amycolatopsis keratiniphila subsp. keratiniphila</name>
    <dbReference type="NCBI Taxonomy" id="227715"/>
    <lineage>
        <taxon>Bacteria</taxon>
        <taxon>Bacillati</taxon>
        <taxon>Actinomycetota</taxon>
        <taxon>Actinomycetes</taxon>
        <taxon>Pseudonocardiales</taxon>
        <taxon>Pseudonocardiaceae</taxon>
        <taxon>Amycolatopsis</taxon>
        <taxon>Amycolatopsis japonica group</taxon>
    </lineage>
</organism>
<evidence type="ECO:0000259" key="2">
    <source>
        <dbReference type="Pfam" id="PF03779"/>
    </source>
</evidence>
<feature type="transmembrane region" description="Helical" evidence="1">
    <location>
        <begin position="93"/>
        <end position="110"/>
    </location>
</feature>
<evidence type="ECO:0000313" key="4">
    <source>
        <dbReference type="Proteomes" id="UP000076660"/>
    </source>
</evidence>
<feature type="domain" description="SPW repeat-containing integral membrane" evidence="2">
    <location>
        <begin position="7"/>
        <end position="106"/>
    </location>
</feature>
<evidence type="ECO:0000256" key="1">
    <source>
        <dbReference type="SAM" id="Phobius"/>
    </source>
</evidence>
<dbReference type="AlphaFoldDB" id="A0A1W2LVT6"/>
<feature type="transmembrane region" description="Helical" evidence="1">
    <location>
        <begin position="35"/>
        <end position="55"/>
    </location>
</feature>
<dbReference type="EMBL" id="LQMT02000014">
    <property type="protein sequence ID" value="ONF70427.1"/>
    <property type="molecule type" value="Genomic_DNA"/>
</dbReference>
<feature type="transmembrane region" description="Helical" evidence="1">
    <location>
        <begin position="62"/>
        <end position="81"/>
    </location>
</feature>
<comment type="caution">
    <text evidence="3">The sequence shown here is derived from an EMBL/GenBank/DDBJ whole genome shotgun (WGS) entry which is preliminary data.</text>
</comment>